<proteinExistence type="predicted"/>
<evidence type="ECO:0000256" key="2">
    <source>
        <dbReference type="SAM" id="MobiDB-lite"/>
    </source>
</evidence>
<feature type="transmembrane region" description="Helical" evidence="3">
    <location>
        <begin position="468"/>
        <end position="486"/>
    </location>
</feature>
<gene>
    <name evidence="5" type="ORF">NCTC12157_00538</name>
</gene>
<reference evidence="5 6" key="1">
    <citation type="submission" date="2018-06" db="EMBL/GenBank/DDBJ databases">
        <authorList>
            <consortium name="Pathogen Informatics"/>
            <person name="Doyle S."/>
        </authorList>
    </citation>
    <scope>NUCLEOTIDE SEQUENCE [LARGE SCALE GENOMIC DNA]</scope>
    <source>
        <strain evidence="5 6">NCTC12157</strain>
    </source>
</reference>
<accession>A0A377N8A4</accession>
<evidence type="ECO:0000313" key="6">
    <source>
        <dbReference type="Proteomes" id="UP000254304"/>
    </source>
</evidence>
<feature type="transmembrane region" description="Helical" evidence="3">
    <location>
        <begin position="333"/>
        <end position="353"/>
    </location>
</feature>
<dbReference type="RefSeq" id="WP_128124424.1">
    <property type="nucleotide sequence ID" value="NZ_VXKG01000003.1"/>
</dbReference>
<keyword evidence="3" id="KW-1133">Transmembrane helix</keyword>
<dbReference type="InterPro" id="IPR010090">
    <property type="entry name" value="Phage_tape_meas"/>
</dbReference>
<feature type="transmembrane region" description="Helical" evidence="3">
    <location>
        <begin position="373"/>
        <end position="394"/>
    </location>
</feature>
<evidence type="ECO:0000313" key="5">
    <source>
        <dbReference type="EMBL" id="STQ42872.1"/>
    </source>
</evidence>
<keyword evidence="1" id="KW-1188">Viral release from host cell</keyword>
<name>A0A377N8A4_9GAMM</name>
<sequence>MADLDFTLSLIDRITGPLKQAKTSVNDFAQESQAAFGKLAIGVGALWGVGASVKAALDPAIQMFDAMQEASARGVGDNPLAKISDDAFKFSVRYGESAVEFVQSSADINAAVAGLTEGELPRVTVVANTVAKALKGTAADAAEFMGQMFTQFDGYADEVGKVQFAEELAGKMAYVKKQFGTDMATIKDLMEGARGVGTNYGVGLDEQLAVLGELQRSLGTEASGSYEGFLSGAQEGAKKLGLSFQDAQGKMLSMPAMLEKLQGKYGKSIDGNLKAQAELNAAFGDSAAVIKQLYGNVDSLQRNITELGSNDGMKRATEMAEKMTRPWDRLTSIWFAMRAAIGSTLLPVLYPLVNKIADGGEKLTRWMRLFPNIARVIGYAALAMLSFAAVGALANIVMGVHGFIMLGITRLLGPMAKLFGLNRLAMAAGNGVAKMFSSTLKYLRGALLAASMAARAGSVSFLMMIAPIALVVGAIAAVVIAVIKFWQPIKAFVKGFISGFGEASGALTPFKPMFGAIASAIGWVWDGIKTLIGWFGDLLSPVKMTEDQLTSVTGAGETFGRIVANAIDIILIPLGLVKRAIETLVDVFAIVGRGWIDVIKVFDINSPVESFKKIAEIIGNVFSGLWDTLKSSFTGTYNWIVEKLNKLPGVNIELKEMPSEPPKGIKPPPGYAETESKIPDAQMRKTAPPPPMALENNMSTGGVVKGVDRGGLSKQINTSAKTTVDNSKTIGTVNIHPAKGMTPAELMEWQELGA</sequence>
<dbReference type="AlphaFoldDB" id="A0A377N8A4"/>
<evidence type="ECO:0000259" key="4">
    <source>
        <dbReference type="Pfam" id="PF10145"/>
    </source>
</evidence>
<dbReference type="PANTHER" id="PTHR37813:SF1">
    <property type="entry name" value="FELS-2 PROPHAGE PROTEIN"/>
    <property type="match status" value="1"/>
</dbReference>
<dbReference type="Proteomes" id="UP000254304">
    <property type="component" value="Unassembled WGS sequence"/>
</dbReference>
<dbReference type="GeneID" id="78381448"/>
<dbReference type="PANTHER" id="PTHR37813">
    <property type="entry name" value="FELS-2 PROPHAGE PROTEIN"/>
    <property type="match status" value="1"/>
</dbReference>
<feature type="region of interest" description="Disordered" evidence="2">
    <location>
        <begin position="655"/>
        <end position="682"/>
    </location>
</feature>
<dbReference type="NCBIfam" id="TIGR01760">
    <property type="entry name" value="tape_meas_TP901"/>
    <property type="match status" value="1"/>
</dbReference>
<protein>
    <submittedName>
        <fullName evidence="5">Phage-related minor tail protein</fullName>
    </submittedName>
</protein>
<keyword evidence="3" id="KW-0472">Membrane</keyword>
<feature type="compositionally biased region" description="Pro residues" evidence="2">
    <location>
        <begin position="659"/>
        <end position="670"/>
    </location>
</feature>
<keyword evidence="3" id="KW-0812">Transmembrane</keyword>
<dbReference type="EMBL" id="UGGO01000001">
    <property type="protein sequence ID" value="STQ42872.1"/>
    <property type="molecule type" value="Genomic_DNA"/>
</dbReference>
<dbReference type="Pfam" id="PF10145">
    <property type="entry name" value="PhageMin_Tail"/>
    <property type="match status" value="1"/>
</dbReference>
<evidence type="ECO:0000256" key="3">
    <source>
        <dbReference type="SAM" id="Phobius"/>
    </source>
</evidence>
<organism evidence="5 6">
    <name type="scientific">Ewingella americana</name>
    <dbReference type="NCBI Taxonomy" id="41202"/>
    <lineage>
        <taxon>Bacteria</taxon>
        <taxon>Pseudomonadati</taxon>
        <taxon>Pseudomonadota</taxon>
        <taxon>Gammaproteobacteria</taxon>
        <taxon>Enterobacterales</taxon>
        <taxon>Yersiniaceae</taxon>
        <taxon>Ewingella</taxon>
    </lineage>
</organism>
<evidence type="ECO:0000256" key="1">
    <source>
        <dbReference type="ARBA" id="ARBA00022612"/>
    </source>
</evidence>
<feature type="domain" description="Phage tail tape measure protein" evidence="4">
    <location>
        <begin position="85"/>
        <end position="284"/>
    </location>
</feature>